<keyword evidence="4" id="KW-1185">Reference proteome</keyword>
<dbReference type="Pfam" id="PF08311">
    <property type="entry name" value="Mad3_BUB1_I"/>
    <property type="match status" value="1"/>
</dbReference>
<gene>
    <name evidence="3" type="ORF">BN980_GECA20s00670g</name>
</gene>
<comment type="caution">
    <text evidence="3">The sequence shown here is derived from an EMBL/GenBank/DDBJ whole genome shotgun (WGS) entry which is preliminary data.</text>
</comment>
<feature type="domain" description="BUB1 N-terminal" evidence="2">
    <location>
        <begin position="53"/>
        <end position="212"/>
    </location>
</feature>
<feature type="compositionally biased region" description="Acidic residues" evidence="1">
    <location>
        <begin position="414"/>
        <end position="430"/>
    </location>
</feature>
<dbReference type="SMART" id="SM00777">
    <property type="entry name" value="Mad3_BUB1_I"/>
    <property type="match status" value="1"/>
</dbReference>
<sequence length="430" mass="48491">MSDTRPISFEAIEYQKENIQPLREGRSAAALVRVFAAPTLELRESQERERDQYEAQIADTDDLDDPLQPFLDYIDWVLENFPTGQNAESGLIQLLERCTSQFRDTAHYKDDPRYLKVWTRYINYSDAPREMFIYIARKDIGKNLALFYEEYAAFLETNGKRLQAKEVYEAGIQILARPITRLKRKYKEFMDRLQAQPLAVDEDESPALPVARAALSVKESATTFYSPSEGSSSAPSARSSREKLRVFNDPTNKHTEKSGGAVLGSGGWDSIGSLAARRKENVMEAKSWVGETLESTVPAPRTKLAIYKDSSPQSGLKQPEPVAGKRPEHISIALDFMNDGHGEEYCLEEVLARSRKILDLSYPHPAQKVSLKDDEDDLPPRPASPTMTMHTKAATEEIYEMFNQPLQSHSTDGDTSEDGEDFGDNSDLFD</sequence>
<feature type="compositionally biased region" description="Low complexity" evidence="1">
    <location>
        <begin position="226"/>
        <end position="238"/>
    </location>
</feature>
<dbReference type="GO" id="GO:0032991">
    <property type="term" value="C:protein-containing complex"/>
    <property type="evidence" value="ECO:0007669"/>
    <property type="project" value="UniProtKB-ARBA"/>
</dbReference>
<dbReference type="Pfam" id="PF08171">
    <property type="entry name" value="Mad3_BUB1_II"/>
    <property type="match status" value="1"/>
</dbReference>
<accession>A0A0J9XJ62</accession>
<dbReference type="GO" id="GO:0004672">
    <property type="term" value="F:protein kinase activity"/>
    <property type="evidence" value="ECO:0007669"/>
    <property type="project" value="TreeGrafter"/>
</dbReference>
<dbReference type="Proteomes" id="UP000242525">
    <property type="component" value="Unassembled WGS sequence"/>
</dbReference>
<organism evidence="3 4">
    <name type="scientific">Geotrichum candidum</name>
    <name type="common">Oospora lactis</name>
    <name type="synonym">Dipodascus geotrichum</name>
    <dbReference type="NCBI Taxonomy" id="1173061"/>
    <lineage>
        <taxon>Eukaryota</taxon>
        <taxon>Fungi</taxon>
        <taxon>Dikarya</taxon>
        <taxon>Ascomycota</taxon>
        <taxon>Saccharomycotina</taxon>
        <taxon>Dipodascomycetes</taxon>
        <taxon>Dipodascales</taxon>
        <taxon>Dipodascaceae</taxon>
        <taxon>Geotrichum</taxon>
    </lineage>
</organism>
<dbReference type="PANTHER" id="PTHR14030:SF4">
    <property type="entry name" value="BUB1 KINASE, ISOFORM A-RELATED"/>
    <property type="match status" value="1"/>
</dbReference>
<feature type="region of interest" description="Disordered" evidence="1">
    <location>
        <begin position="368"/>
        <end position="388"/>
    </location>
</feature>
<dbReference type="PANTHER" id="PTHR14030">
    <property type="entry name" value="MITOTIC CHECKPOINT SERINE/THREONINE-PROTEIN KINASE BUB1"/>
    <property type="match status" value="1"/>
</dbReference>
<dbReference type="Gene3D" id="6.10.20.170">
    <property type="match status" value="1"/>
</dbReference>
<dbReference type="InterPro" id="IPR013212">
    <property type="entry name" value="Mad3/Bub1_I"/>
</dbReference>
<evidence type="ECO:0000313" key="4">
    <source>
        <dbReference type="Proteomes" id="UP000242525"/>
    </source>
</evidence>
<feature type="compositionally biased region" description="Basic and acidic residues" evidence="1">
    <location>
        <begin position="239"/>
        <end position="257"/>
    </location>
</feature>
<dbReference type="GO" id="GO:0005634">
    <property type="term" value="C:nucleus"/>
    <property type="evidence" value="ECO:0007669"/>
    <property type="project" value="TreeGrafter"/>
</dbReference>
<name>A0A0J9XJ62_GEOCN</name>
<dbReference type="InterPro" id="IPR015661">
    <property type="entry name" value="Bub1/Mad3"/>
</dbReference>
<dbReference type="STRING" id="1173061.A0A0J9XJ62"/>
<dbReference type="GO" id="GO:0007094">
    <property type="term" value="P:mitotic spindle assembly checkpoint signaling"/>
    <property type="evidence" value="ECO:0007669"/>
    <property type="project" value="InterPro"/>
</dbReference>
<dbReference type="InterPro" id="IPR012572">
    <property type="entry name" value="Mad3/Bub1_II"/>
</dbReference>
<reference evidence="3" key="1">
    <citation type="submission" date="2014-03" db="EMBL/GenBank/DDBJ databases">
        <authorList>
            <person name="Casaregola S."/>
        </authorList>
    </citation>
    <scope>NUCLEOTIDE SEQUENCE [LARGE SCALE GENOMIC DNA]</scope>
    <source>
        <strain evidence="3">CLIB 918</strain>
    </source>
</reference>
<dbReference type="Gene3D" id="1.25.40.430">
    <property type="match status" value="1"/>
</dbReference>
<feature type="region of interest" description="Disordered" evidence="1">
    <location>
        <begin position="400"/>
        <end position="430"/>
    </location>
</feature>
<dbReference type="OrthoDB" id="248495at2759"/>
<dbReference type="PROSITE" id="PS51489">
    <property type="entry name" value="BUB1_N"/>
    <property type="match status" value="1"/>
</dbReference>
<dbReference type="AlphaFoldDB" id="A0A0J9XJ62"/>
<evidence type="ECO:0000259" key="2">
    <source>
        <dbReference type="PROSITE" id="PS51489"/>
    </source>
</evidence>
<protein>
    <submittedName>
        <fullName evidence="3">Similar to Saccharomyces cerevisiae YJL013C MAD3 Subunit of the spindle-assembly checkpoint complex, which delays anaphase onset in cells with defects in mitotic spindle assembly</fullName>
    </submittedName>
</protein>
<evidence type="ECO:0000256" key="1">
    <source>
        <dbReference type="SAM" id="MobiDB-lite"/>
    </source>
</evidence>
<feature type="region of interest" description="Disordered" evidence="1">
    <location>
        <begin position="224"/>
        <end position="262"/>
    </location>
</feature>
<dbReference type="EMBL" id="CCBN010000020">
    <property type="protein sequence ID" value="CDO57293.1"/>
    <property type="molecule type" value="Genomic_DNA"/>
</dbReference>
<evidence type="ECO:0000313" key="3">
    <source>
        <dbReference type="EMBL" id="CDO57293.1"/>
    </source>
</evidence>
<proteinExistence type="predicted"/>
<dbReference type="FunFam" id="1.25.40.430:FF:000003">
    <property type="entry name" value="Checkpoint serine/threonine-protein kinase BUB1"/>
    <property type="match status" value="1"/>
</dbReference>
<dbReference type="GO" id="GO:0051754">
    <property type="term" value="P:meiotic sister chromatid cohesion, centromeric"/>
    <property type="evidence" value="ECO:0007669"/>
    <property type="project" value="TreeGrafter"/>
</dbReference>